<protein>
    <submittedName>
        <fullName evidence="1">Uncharacterized protein</fullName>
    </submittedName>
</protein>
<evidence type="ECO:0000313" key="2">
    <source>
        <dbReference type="Proteomes" id="UP000235145"/>
    </source>
</evidence>
<sequence>MIIVTDTSKFFTRTEAENISTKIMTHHVKRMESNIRELHHILPNKMVWLKERTEPILRWSTEHKLIRVYLLDMLTIARLTGYWILNWVLLWNPEMWNSLRTSFIRMKKTPVIQHQQVLLEKYSYHLLLWRNQREVLGLE</sequence>
<reference evidence="1 2" key="1">
    <citation type="journal article" date="2017" name="Nat. Commun.">
        <title>Genome assembly with in vitro proximity ligation data and whole-genome triplication in lettuce.</title>
        <authorList>
            <person name="Reyes-Chin-Wo S."/>
            <person name="Wang Z."/>
            <person name="Yang X."/>
            <person name="Kozik A."/>
            <person name="Arikit S."/>
            <person name="Song C."/>
            <person name="Xia L."/>
            <person name="Froenicke L."/>
            <person name="Lavelle D.O."/>
            <person name="Truco M.J."/>
            <person name="Xia R."/>
            <person name="Zhu S."/>
            <person name="Xu C."/>
            <person name="Xu H."/>
            <person name="Xu X."/>
            <person name="Cox K."/>
            <person name="Korf I."/>
            <person name="Meyers B.C."/>
            <person name="Michelmore R.W."/>
        </authorList>
    </citation>
    <scope>NUCLEOTIDE SEQUENCE [LARGE SCALE GENOMIC DNA]</scope>
    <source>
        <strain evidence="2">cv. Salinas</strain>
        <tissue evidence="1">Seedlings</tissue>
    </source>
</reference>
<gene>
    <name evidence="1" type="ORF">LSAT_V11C200054000</name>
</gene>
<evidence type="ECO:0000313" key="1">
    <source>
        <dbReference type="EMBL" id="KAJ0220134.1"/>
    </source>
</evidence>
<keyword evidence="2" id="KW-1185">Reference proteome</keyword>
<dbReference type="EMBL" id="NBSK02000002">
    <property type="protein sequence ID" value="KAJ0220134.1"/>
    <property type="molecule type" value="Genomic_DNA"/>
</dbReference>
<accession>A0A9R1XP53</accession>
<proteinExistence type="predicted"/>
<organism evidence="1 2">
    <name type="scientific">Lactuca sativa</name>
    <name type="common">Garden lettuce</name>
    <dbReference type="NCBI Taxonomy" id="4236"/>
    <lineage>
        <taxon>Eukaryota</taxon>
        <taxon>Viridiplantae</taxon>
        <taxon>Streptophyta</taxon>
        <taxon>Embryophyta</taxon>
        <taxon>Tracheophyta</taxon>
        <taxon>Spermatophyta</taxon>
        <taxon>Magnoliopsida</taxon>
        <taxon>eudicotyledons</taxon>
        <taxon>Gunneridae</taxon>
        <taxon>Pentapetalae</taxon>
        <taxon>asterids</taxon>
        <taxon>campanulids</taxon>
        <taxon>Asterales</taxon>
        <taxon>Asteraceae</taxon>
        <taxon>Cichorioideae</taxon>
        <taxon>Cichorieae</taxon>
        <taxon>Lactucinae</taxon>
        <taxon>Lactuca</taxon>
    </lineage>
</organism>
<dbReference type="AlphaFoldDB" id="A0A9R1XP53"/>
<dbReference type="Proteomes" id="UP000235145">
    <property type="component" value="Unassembled WGS sequence"/>
</dbReference>
<comment type="caution">
    <text evidence="1">The sequence shown here is derived from an EMBL/GenBank/DDBJ whole genome shotgun (WGS) entry which is preliminary data.</text>
</comment>
<name>A0A9R1XP53_LACSA</name>